<dbReference type="OrthoDB" id="548867at2759"/>
<reference evidence="4" key="1">
    <citation type="submission" date="2022-07" db="EMBL/GenBank/DDBJ databases">
        <title>Phylogenomic reconstructions and comparative analyses of Kickxellomycotina fungi.</title>
        <authorList>
            <person name="Reynolds N.K."/>
            <person name="Stajich J.E."/>
            <person name="Barry K."/>
            <person name="Grigoriev I.V."/>
            <person name="Crous P."/>
            <person name="Smith M.E."/>
        </authorList>
    </citation>
    <scope>NUCLEOTIDE SEQUENCE</scope>
    <source>
        <strain evidence="4">NBRC 100468</strain>
    </source>
</reference>
<proteinExistence type="inferred from homology"/>
<name>A0A9W8A6W2_9FUNG</name>
<evidence type="ECO:0000313" key="4">
    <source>
        <dbReference type="EMBL" id="KAJ1921699.1"/>
    </source>
</evidence>
<organism evidence="4 5">
    <name type="scientific">Mycoemilia scoparia</name>
    <dbReference type="NCBI Taxonomy" id="417184"/>
    <lineage>
        <taxon>Eukaryota</taxon>
        <taxon>Fungi</taxon>
        <taxon>Fungi incertae sedis</taxon>
        <taxon>Zoopagomycota</taxon>
        <taxon>Kickxellomycotina</taxon>
        <taxon>Kickxellomycetes</taxon>
        <taxon>Kickxellales</taxon>
        <taxon>Kickxellaceae</taxon>
        <taxon>Mycoemilia</taxon>
    </lineage>
</organism>
<keyword evidence="3" id="KW-0067">ATP-binding</keyword>
<keyword evidence="5" id="KW-1185">Reference proteome</keyword>
<evidence type="ECO:0000313" key="5">
    <source>
        <dbReference type="Proteomes" id="UP001150538"/>
    </source>
</evidence>
<dbReference type="GO" id="GO:0005524">
    <property type="term" value="F:ATP binding"/>
    <property type="evidence" value="ECO:0007669"/>
    <property type="project" value="UniProtKB-KW"/>
</dbReference>
<dbReference type="Gene3D" id="3.40.50.300">
    <property type="entry name" value="P-loop containing nucleotide triphosphate hydrolases"/>
    <property type="match status" value="1"/>
</dbReference>
<dbReference type="GO" id="GO:0016887">
    <property type="term" value="F:ATP hydrolysis activity"/>
    <property type="evidence" value="ECO:0007669"/>
    <property type="project" value="InterPro"/>
</dbReference>
<dbReference type="InterPro" id="IPR027417">
    <property type="entry name" value="P-loop_NTPase"/>
</dbReference>
<dbReference type="Pfam" id="PF03969">
    <property type="entry name" value="AFG1_ATPase"/>
    <property type="match status" value="1"/>
</dbReference>
<evidence type="ECO:0000256" key="1">
    <source>
        <dbReference type="ARBA" id="ARBA00010322"/>
    </source>
</evidence>
<dbReference type="NCBIfam" id="NF040713">
    <property type="entry name" value="ZapE"/>
    <property type="match status" value="1"/>
</dbReference>
<dbReference type="PANTHER" id="PTHR12169:SF6">
    <property type="entry name" value="AFG1-LIKE ATPASE"/>
    <property type="match status" value="1"/>
</dbReference>
<dbReference type="Proteomes" id="UP001150538">
    <property type="component" value="Unassembled WGS sequence"/>
</dbReference>
<dbReference type="InterPro" id="IPR005654">
    <property type="entry name" value="ATPase_AFG1-like"/>
</dbReference>
<protein>
    <submittedName>
        <fullName evidence="4">ATPase</fullName>
        <ecNumber evidence="4">3.6.4.7</ecNumber>
    </submittedName>
</protein>
<dbReference type="EC" id="3.6.4.7" evidence="4"/>
<comment type="caution">
    <text evidence="4">The sequence shown here is derived from an EMBL/GenBank/DDBJ whole genome shotgun (WGS) entry which is preliminary data.</text>
</comment>
<evidence type="ECO:0000256" key="3">
    <source>
        <dbReference type="ARBA" id="ARBA00022840"/>
    </source>
</evidence>
<dbReference type="EMBL" id="JANBPU010000003">
    <property type="protein sequence ID" value="KAJ1921699.1"/>
    <property type="molecule type" value="Genomic_DNA"/>
</dbReference>
<keyword evidence="2" id="KW-0547">Nucleotide-binding</keyword>
<accession>A0A9W8A6W2</accession>
<dbReference type="PANTHER" id="PTHR12169">
    <property type="entry name" value="ATPASE N2B"/>
    <property type="match status" value="1"/>
</dbReference>
<dbReference type="SUPFAM" id="SSF52540">
    <property type="entry name" value="P-loop containing nucleoside triphosphate hydrolases"/>
    <property type="match status" value="1"/>
</dbReference>
<dbReference type="AlphaFoldDB" id="A0A9W8A6W2"/>
<dbReference type="GO" id="GO:0005739">
    <property type="term" value="C:mitochondrion"/>
    <property type="evidence" value="ECO:0007669"/>
    <property type="project" value="TreeGrafter"/>
</dbReference>
<gene>
    <name evidence="4" type="primary">AFG1</name>
    <name evidence="4" type="ORF">H4219_000432</name>
</gene>
<evidence type="ECO:0000256" key="2">
    <source>
        <dbReference type="ARBA" id="ARBA00022741"/>
    </source>
</evidence>
<keyword evidence="4" id="KW-0378">Hydrolase</keyword>
<comment type="similarity">
    <text evidence="1">Belongs to the AFG1 ATPase family.</text>
</comment>
<sequence length="523" mass="59235">MFLRTQPATLSRQRLYLATLTSGRFVHFASNSRPVTWRQSPGQHIITGSAFYSEHVPTAAYSQLASVSINHVAETDTRNEVTPTMAYEHGVKIGRFVDDEFQRSVIKKLERLYQQLKRYNPDTFNQPKHSLLSKVQKRTEHLDPSQLPANTSILNEDTLCIRYGDVGTGKTSVMDLFYSTLNTERKRRVHFHTFMLDIHARVQKLKAIHSQKHDPIPSIAKDLANETYILCFDEFQVTDIADAMILRRLVTEMFKNGMIVVSTSNRHPDELYRNGIQRESFIPCIELIKDKCEIVSLDSGTDYPREAGRLYFSPLDSHTSRTINAMFGLLTEGSEVTVDREIHFLGRKVVVPLSGGRVARFTFEQLCVEAHSAADYFELVKEFDVIFVTDVPIMGMKDRNEARRFITLIDAMYENHTGLVMSLENSITHLFNAKAYDESSAISNEETRSIIADMDTDFTSLSSPLFTGEEEIFAFQRAVSRLSEMSTKQWALACNHPKLNSYASNINSSKAAAAAASSSIHSK</sequence>